<accession>A0A553JPF4</accession>
<feature type="domain" description="ABC-three component systems C-terminal" evidence="6">
    <location>
        <begin position="264"/>
        <end position="387"/>
    </location>
</feature>
<comment type="subcellular location">
    <subcellularLocation>
        <location evidence="1">Endoplasmic reticulum</location>
    </subcellularLocation>
    <subcellularLocation>
        <location evidence="2">Membrane</location>
    </subcellularLocation>
</comment>
<evidence type="ECO:0000256" key="3">
    <source>
        <dbReference type="ARBA" id="ARBA00022824"/>
    </source>
</evidence>
<organism evidence="7 8">
    <name type="scientific">Shewanella hanedai</name>
    <name type="common">Alteromonas hanedai</name>
    <dbReference type="NCBI Taxonomy" id="25"/>
    <lineage>
        <taxon>Bacteria</taxon>
        <taxon>Pseudomonadati</taxon>
        <taxon>Pseudomonadota</taxon>
        <taxon>Gammaproteobacteria</taxon>
        <taxon>Alteromonadales</taxon>
        <taxon>Shewanellaceae</taxon>
        <taxon>Shewanella</taxon>
    </lineage>
</organism>
<name>A0A553JPF4_SHEHA</name>
<evidence type="ECO:0000256" key="1">
    <source>
        <dbReference type="ARBA" id="ARBA00004240"/>
    </source>
</evidence>
<dbReference type="InterPro" id="IPR012908">
    <property type="entry name" value="PGAP1-ab_dom-like"/>
</dbReference>
<gene>
    <name evidence="7" type="ORF">FN961_10640</name>
</gene>
<dbReference type="EMBL" id="VKGK01000011">
    <property type="protein sequence ID" value="TRY14281.1"/>
    <property type="molecule type" value="Genomic_DNA"/>
</dbReference>
<dbReference type="Pfam" id="PF20284">
    <property type="entry name" value="CTD8"/>
    <property type="match status" value="1"/>
</dbReference>
<dbReference type="GO" id="GO:0016020">
    <property type="term" value="C:membrane"/>
    <property type="evidence" value="ECO:0007669"/>
    <property type="project" value="UniProtKB-SubCell"/>
</dbReference>
<evidence type="ECO:0000259" key="6">
    <source>
        <dbReference type="Pfam" id="PF20284"/>
    </source>
</evidence>
<dbReference type="Proteomes" id="UP000318126">
    <property type="component" value="Unassembled WGS sequence"/>
</dbReference>
<comment type="caution">
    <text evidence="7">The sequence shown here is derived from an EMBL/GenBank/DDBJ whole genome shotgun (WGS) entry which is preliminary data.</text>
</comment>
<dbReference type="SUPFAM" id="SSF53474">
    <property type="entry name" value="alpha/beta-Hydrolases"/>
    <property type="match status" value="1"/>
</dbReference>
<evidence type="ECO:0000256" key="2">
    <source>
        <dbReference type="ARBA" id="ARBA00004370"/>
    </source>
</evidence>
<dbReference type="Gene3D" id="3.40.50.1820">
    <property type="entry name" value="alpha/beta hydrolase"/>
    <property type="match status" value="1"/>
</dbReference>
<sequence length="404" mass="45822">MSMFHWVKKDDKPNLIVFIHGLKGGLETWSYDDNTSFPELLKSQTDFISGFDIACFDYFTTFTETYGKTKSLFRGLFSSFKTKETNLPIEELSELLKTEIALTDFDNIIFIAHSMGGLIAKSCILKQIDENHVSNIRGLISLAVPHSGALIANIGGLVSSNVQLQDLSVLSPTIDKLNRQWIQTPNTPCTKYIYASHDKYVDKKSALAIDALKKDSMAVNADHSTICKPKDVDESAFKVVIKHIETMKGEFKNQVPLQSLAEPDAYSNEYFVIKMVLADIHSRIQGHAKEYFYNAELARKVFTSESDRKKLEKLYSKIRCLYQEELEAHIADGTITDKFITSVHQRITDEDERILNQILGGLDSVHKKGMLHQLSNKFDTDIIWEKNTSILQIRTSREGAHNEL</sequence>
<proteinExistence type="predicted"/>
<feature type="domain" description="GPI inositol-deacylase PGAP1-like alpha/beta" evidence="5">
    <location>
        <begin position="16"/>
        <end position="158"/>
    </location>
</feature>
<evidence type="ECO:0000313" key="7">
    <source>
        <dbReference type="EMBL" id="TRY14281.1"/>
    </source>
</evidence>
<dbReference type="InterPro" id="IPR046912">
    <property type="entry name" value="ABC-3C_CTD8"/>
</dbReference>
<protein>
    <submittedName>
        <fullName evidence="7">Alpha/beta hydrolase</fullName>
    </submittedName>
</protein>
<dbReference type="InterPro" id="IPR029058">
    <property type="entry name" value="AB_hydrolase_fold"/>
</dbReference>
<dbReference type="AlphaFoldDB" id="A0A553JPF4"/>
<evidence type="ECO:0000256" key="4">
    <source>
        <dbReference type="ARBA" id="ARBA00023136"/>
    </source>
</evidence>
<dbReference type="GO" id="GO:0016788">
    <property type="term" value="F:hydrolase activity, acting on ester bonds"/>
    <property type="evidence" value="ECO:0007669"/>
    <property type="project" value="InterPro"/>
</dbReference>
<evidence type="ECO:0000259" key="5">
    <source>
        <dbReference type="Pfam" id="PF07819"/>
    </source>
</evidence>
<dbReference type="InterPro" id="IPR052374">
    <property type="entry name" value="SERAC1"/>
</dbReference>
<dbReference type="OrthoDB" id="556502at2"/>
<dbReference type="PANTHER" id="PTHR48182">
    <property type="entry name" value="PROTEIN SERAC1"/>
    <property type="match status" value="1"/>
</dbReference>
<keyword evidence="8" id="KW-1185">Reference proteome</keyword>
<evidence type="ECO:0000313" key="8">
    <source>
        <dbReference type="Proteomes" id="UP000318126"/>
    </source>
</evidence>
<dbReference type="Pfam" id="PF07819">
    <property type="entry name" value="PGAP1"/>
    <property type="match status" value="1"/>
</dbReference>
<dbReference type="PANTHER" id="PTHR48182:SF2">
    <property type="entry name" value="PROTEIN SERAC1"/>
    <property type="match status" value="1"/>
</dbReference>
<keyword evidence="7" id="KW-0378">Hydrolase</keyword>
<keyword evidence="3" id="KW-0256">Endoplasmic reticulum</keyword>
<reference evidence="8" key="1">
    <citation type="submission" date="2019-07" db="EMBL/GenBank/DDBJ databases">
        <title>Shewanella sp. YLB-08 draft genomic sequence.</title>
        <authorList>
            <person name="Yu L."/>
        </authorList>
    </citation>
    <scope>NUCLEOTIDE SEQUENCE [LARGE SCALE GENOMIC DNA]</scope>
    <source>
        <strain evidence="8">JCM 20706</strain>
    </source>
</reference>
<dbReference type="RefSeq" id="WP_144040166.1">
    <property type="nucleotide sequence ID" value="NZ_BMPL01000010.1"/>
</dbReference>
<keyword evidence="4" id="KW-0472">Membrane</keyword>